<keyword evidence="9" id="KW-0449">Lipoprotein</keyword>
<accession>A0A8H6XNN6</accession>
<evidence type="ECO:0000256" key="8">
    <source>
        <dbReference type="ARBA" id="ARBA00023285"/>
    </source>
</evidence>
<keyword evidence="4" id="KW-0336">GPI-anchor</keyword>
<dbReference type="PROSITE" id="PS51677">
    <property type="entry name" value="NODB"/>
    <property type="match status" value="1"/>
</dbReference>
<proteinExistence type="predicted"/>
<evidence type="ECO:0000256" key="6">
    <source>
        <dbReference type="ARBA" id="ARBA00023136"/>
    </source>
</evidence>
<keyword evidence="11" id="KW-0624">Polysaccharide degradation</keyword>
<keyword evidence="4" id="KW-0325">Glycoprotein</keyword>
<evidence type="ECO:0000313" key="17">
    <source>
        <dbReference type="EMBL" id="KAF7344372.1"/>
    </source>
</evidence>
<reference evidence="17" key="1">
    <citation type="submission" date="2020-05" db="EMBL/GenBank/DDBJ databases">
        <title>Mycena genomes resolve the evolution of fungal bioluminescence.</title>
        <authorList>
            <person name="Tsai I.J."/>
        </authorList>
    </citation>
    <scope>NUCLEOTIDE SEQUENCE</scope>
    <source>
        <strain evidence="17">160909Yilan</strain>
    </source>
</reference>
<evidence type="ECO:0000256" key="11">
    <source>
        <dbReference type="ARBA" id="ARBA00023326"/>
    </source>
</evidence>
<sequence>MLIPTLLALPLLSTAVVHGRHDAHTHIESKRLPTANWFHESDHPVHGLFRRASEDTDGVTYATVGSSEWAAQYPDPWPSNGIDTSKLPAAWVSALNAAVASKTIPDVPIPTIGSDGNPAYPSGQDPTSSDICSGTYQCRVPGDIWDGPDGTVGISFDDGPAGPLCKSISCFISYSILNSRKGTADILTFLAKNNQPVTHFLIGSQIISLADQFTQMYNMSHDIAVHTWSHPYMTTQTNLQVVGELGWTMQLIHNSTGGRIPKYWRPPYGDTDKRVSAIAKEVFGLTTIVWNQDTEDWSLTDTPPGTSAATIQSQMKQWLGGSKSPGLIILEHELSTQSAAAFIAAYPLMVSNGWKVESLVSLVGNNVSYQNAANNFSPVTENDIINAKNDEAQVSAGGSSTTGGSSTASSKSTATGGAGQSEGAKSPGSPTGTSSAPSTSTTGKSSASSRWTTGPTAVLSAAVLFMLWQQ</sequence>
<evidence type="ECO:0000313" key="18">
    <source>
        <dbReference type="Proteomes" id="UP000623467"/>
    </source>
</evidence>
<protein>
    <recommendedName>
        <fullName evidence="12">chitin deacetylase</fullName>
        <ecNumber evidence="12">3.5.1.41</ecNumber>
    </recommendedName>
</protein>
<dbReference type="GO" id="GO:0006032">
    <property type="term" value="P:chitin catabolic process"/>
    <property type="evidence" value="ECO:0007669"/>
    <property type="project" value="UniProtKB-KW"/>
</dbReference>
<keyword evidence="15" id="KW-0732">Signal</keyword>
<keyword evidence="3" id="KW-1003">Cell membrane</keyword>
<dbReference type="GO" id="GO:0005886">
    <property type="term" value="C:plasma membrane"/>
    <property type="evidence" value="ECO:0007669"/>
    <property type="project" value="UniProtKB-SubCell"/>
</dbReference>
<evidence type="ECO:0000259" key="16">
    <source>
        <dbReference type="PROSITE" id="PS51677"/>
    </source>
</evidence>
<feature type="domain" description="NodB homology" evidence="16">
    <location>
        <begin position="150"/>
        <end position="357"/>
    </location>
</feature>
<dbReference type="GO" id="GO:0009272">
    <property type="term" value="P:fungal-type cell wall biogenesis"/>
    <property type="evidence" value="ECO:0007669"/>
    <property type="project" value="UniProtKB-ARBA"/>
</dbReference>
<evidence type="ECO:0000256" key="1">
    <source>
        <dbReference type="ARBA" id="ARBA00001941"/>
    </source>
</evidence>
<dbReference type="GO" id="GO:0004099">
    <property type="term" value="F:chitin deacetylase activity"/>
    <property type="evidence" value="ECO:0007669"/>
    <property type="project" value="UniProtKB-EC"/>
</dbReference>
<evidence type="ECO:0000256" key="2">
    <source>
        <dbReference type="ARBA" id="ARBA00004609"/>
    </source>
</evidence>
<evidence type="ECO:0000256" key="7">
    <source>
        <dbReference type="ARBA" id="ARBA00023277"/>
    </source>
</evidence>
<dbReference type="EC" id="3.5.1.41" evidence="12"/>
<comment type="caution">
    <text evidence="17">The sequence shown here is derived from an EMBL/GenBank/DDBJ whole genome shotgun (WGS) entry which is preliminary data.</text>
</comment>
<evidence type="ECO:0000256" key="10">
    <source>
        <dbReference type="ARBA" id="ARBA00023316"/>
    </source>
</evidence>
<dbReference type="GO" id="GO:0098552">
    <property type="term" value="C:side of membrane"/>
    <property type="evidence" value="ECO:0007669"/>
    <property type="project" value="UniProtKB-KW"/>
</dbReference>
<keyword evidence="18" id="KW-1185">Reference proteome</keyword>
<evidence type="ECO:0000256" key="15">
    <source>
        <dbReference type="SAM" id="SignalP"/>
    </source>
</evidence>
<comment type="catalytic activity">
    <reaction evidence="13">
        <text>[(1-&gt;4)-N-acetyl-beta-D-glucosaminyl](n) + n H2O = chitosan + n acetate</text>
        <dbReference type="Rhea" id="RHEA:10464"/>
        <dbReference type="Rhea" id="RHEA-COMP:9593"/>
        <dbReference type="Rhea" id="RHEA-COMP:9597"/>
        <dbReference type="ChEBI" id="CHEBI:15377"/>
        <dbReference type="ChEBI" id="CHEBI:17029"/>
        <dbReference type="ChEBI" id="CHEBI:30089"/>
        <dbReference type="ChEBI" id="CHEBI:57704"/>
        <dbReference type="EC" id="3.5.1.41"/>
    </reaction>
    <physiologicalReaction direction="left-to-right" evidence="13">
        <dbReference type="Rhea" id="RHEA:10465"/>
    </physiologicalReaction>
</comment>
<dbReference type="EMBL" id="JACAZH010000021">
    <property type="protein sequence ID" value="KAF7344372.1"/>
    <property type="molecule type" value="Genomic_DNA"/>
</dbReference>
<name>A0A8H6XNN6_9AGAR</name>
<dbReference type="OrthoDB" id="407355at2759"/>
<feature type="compositionally biased region" description="Low complexity" evidence="14">
    <location>
        <begin position="395"/>
        <end position="415"/>
    </location>
</feature>
<evidence type="ECO:0000256" key="3">
    <source>
        <dbReference type="ARBA" id="ARBA00022475"/>
    </source>
</evidence>
<evidence type="ECO:0000256" key="14">
    <source>
        <dbReference type="SAM" id="MobiDB-lite"/>
    </source>
</evidence>
<keyword evidence="5" id="KW-0146">Chitin degradation</keyword>
<dbReference type="SUPFAM" id="SSF88713">
    <property type="entry name" value="Glycoside hydrolase/deacetylase"/>
    <property type="match status" value="1"/>
</dbReference>
<evidence type="ECO:0000256" key="9">
    <source>
        <dbReference type="ARBA" id="ARBA00023288"/>
    </source>
</evidence>
<dbReference type="Pfam" id="PF01522">
    <property type="entry name" value="Polysacc_deac_1"/>
    <property type="match status" value="1"/>
</dbReference>
<evidence type="ECO:0000256" key="4">
    <source>
        <dbReference type="ARBA" id="ARBA00022622"/>
    </source>
</evidence>
<dbReference type="GO" id="GO:0000272">
    <property type="term" value="P:polysaccharide catabolic process"/>
    <property type="evidence" value="ECO:0007669"/>
    <property type="project" value="UniProtKB-KW"/>
</dbReference>
<organism evidence="17 18">
    <name type="scientific">Mycena sanguinolenta</name>
    <dbReference type="NCBI Taxonomy" id="230812"/>
    <lineage>
        <taxon>Eukaryota</taxon>
        <taxon>Fungi</taxon>
        <taxon>Dikarya</taxon>
        <taxon>Basidiomycota</taxon>
        <taxon>Agaricomycotina</taxon>
        <taxon>Agaricomycetes</taxon>
        <taxon>Agaricomycetidae</taxon>
        <taxon>Agaricales</taxon>
        <taxon>Marasmiineae</taxon>
        <taxon>Mycenaceae</taxon>
        <taxon>Mycena</taxon>
    </lineage>
</organism>
<comment type="cofactor">
    <cofactor evidence="1">
        <name>Co(2+)</name>
        <dbReference type="ChEBI" id="CHEBI:48828"/>
    </cofactor>
</comment>
<feature type="compositionally biased region" description="Low complexity" evidence="14">
    <location>
        <begin position="424"/>
        <end position="449"/>
    </location>
</feature>
<keyword evidence="7" id="KW-0119">Carbohydrate metabolism</keyword>
<dbReference type="Proteomes" id="UP000623467">
    <property type="component" value="Unassembled WGS sequence"/>
</dbReference>
<feature type="chain" id="PRO_5034626611" description="chitin deacetylase" evidence="15">
    <location>
        <begin position="20"/>
        <end position="470"/>
    </location>
</feature>
<dbReference type="InterPro" id="IPR002509">
    <property type="entry name" value="NODB_dom"/>
</dbReference>
<keyword evidence="10" id="KW-0961">Cell wall biogenesis/degradation</keyword>
<evidence type="ECO:0000256" key="5">
    <source>
        <dbReference type="ARBA" id="ARBA00023024"/>
    </source>
</evidence>
<dbReference type="PANTHER" id="PTHR10587:SF135">
    <property type="entry name" value="CHITIN DEACETYLASE 3"/>
    <property type="match status" value="1"/>
</dbReference>
<dbReference type="AlphaFoldDB" id="A0A8H6XNN6"/>
<evidence type="ECO:0000256" key="13">
    <source>
        <dbReference type="ARBA" id="ARBA00048494"/>
    </source>
</evidence>
<dbReference type="GO" id="GO:0071555">
    <property type="term" value="P:cell wall organization"/>
    <property type="evidence" value="ECO:0007669"/>
    <property type="project" value="UniProtKB-KW"/>
</dbReference>
<gene>
    <name evidence="17" type="ORF">MSAN_01918200</name>
</gene>
<comment type="subcellular location">
    <subcellularLocation>
        <location evidence="2">Cell membrane</location>
        <topology evidence="2">Lipid-anchor</topology>
        <topology evidence="2">GPI-anchor</topology>
    </subcellularLocation>
</comment>
<keyword evidence="8" id="KW-0170">Cobalt</keyword>
<evidence type="ECO:0000256" key="12">
    <source>
        <dbReference type="ARBA" id="ARBA00024056"/>
    </source>
</evidence>
<dbReference type="Gene3D" id="3.20.20.370">
    <property type="entry name" value="Glycoside hydrolase/deacetylase"/>
    <property type="match status" value="1"/>
</dbReference>
<dbReference type="PANTHER" id="PTHR10587">
    <property type="entry name" value="GLYCOSYL TRANSFERASE-RELATED"/>
    <property type="match status" value="1"/>
</dbReference>
<dbReference type="InterPro" id="IPR050248">
    <property type="entry name" value="Polysacc_deacetylase_ArnD"/>
</dbReference>
<feature type="region of interest" description="Disordered" evidence="14">
    <location>
        <begin position="393"/>
        <end position="453"/>
    </location>
</feature>
<keyword evidence="6" id="KW-0472">Membrane</keyword>
<feature type="signal peptide" evidence="15">
    <location>
        <begin position="1"/>
        <end position="19"/>
    </location>
</feature>
<dbReference type="InterPro" id="IPR011330">
    <property type="entry name" value="Glyco_hydro/deAcase_b/a-brl"/>
</dbReference>